<dbReference type="InParanoid" id="A0A024GKM2"/>
<dbReference type="AlphaFoldDB" id="A0A024GKM2"/>
<sequence>MISDLTVIFGRDDRVVIEVYSVFAQCFVERSASDLTFSIGLGVVLPFEEPSASLETIYKLHYCIGLNGFYHFLILPLCRCCYLSSVRHFAFCVWSAWRSYTNYALDLNFFGLLLMCYVTMPSSMDQMVKKLTLFVGSRECPSVSTAKIDLVTKVGQHNFVHLRSRPHIFCPWVQIY</sequence>
<protein>
    <submittedName>
        <fullName evidence="1">Uncharacterized protein</fullName>
    </submittedName>
</protein>
<gene>
    <name evidence="1" type="ORF">BN9_083250</name>
</gene>
<evidence type="ECO:0000313" key="1">
    <source>
        <dbReference type="EMBL" id="CCI47318.1"/>
    </source>
</evidence>
<organism evidence="1 2">
    <name type="scientific">Albugo candida</name>
    <dbReference type="NCBI Taxonomy" id="65357"/>
    <lineage>
        <taxon>Eukaryota</taxon>
        <taxon>Sar</taxon>
        <taxon>Stramenopiles</taxon>
        <taxon>Oomycota</taxon>
        <taxon>Peronosporomycetes</taxon>
        <taxon>Albuginales</taxon>
        <taxon>Albuginaceae</taxon>
        <taxon>Albugo</taxon>
    </lineage>
</organism>
<dbReference type="EMBL" id="CAIX01000165">
    <property type="protein sequence ID" value="CCI47318.1"/>
    <property type="molecule type" value="Genomic_DNA"/>
</dbReference>
<accession>A0A024GKM2</accession>
<proteinExistence type="predicted"/>
<evidence type="ECO:0000313" key="2">
    <source>
        <dbReference type="Proteomes" id="UP000053237"/>
    </source>
</evidence>
<dbReference type="Proteomes" id="UP000053237">
    <property type="component" value="Unassembled WGS sequence"/>
</dbReference>
<keyword evidence="2" id="KW-1185">Reference proteome</keyword>
<reference evidence="1 2" key="1">
    <citation type="submission" date="2012-05" db="EMBL/GenBank/DDBJ databases">
        <title>Recombination and specialization in a pathogen metapopulation.</title>
        <authorList>
            <person name="Gardiner A."/>
            <person name="Kemen E."/>
            <person name="Schultz-Larsen T."/>
            <person name="MacLean D."/>
            <person name="Van Oosterhout C."/>
            <person name="Jones J.D.G."/>
        </authorList>
    </citation>
    <scope>NUCLEOTIDE SEQUENCE [LARGE SCALE GENOMIC DNA]</scope>
    <source>
        <strain evidence="1 2">Ac Nc2</strain>
    </source>
</reference>
<comment type="caution">
    <text evidence="1">The sequence shown here is derived from an EMBL/GenBank/DDBJ whole genome shotgun (WGS) entry which is preliminary data.</text>
</comment>
<name>A0A024GKM2_9STRA</name>